<evidence type="ECO:0000313" key="2">
    <source>
        <dbReference type="Proteomes" id="UP000279259"/>
    </source>
</evidence>
<comment type="caution">
    <text evidence="1">The sequence shown here is derived from an EMBL/GenBank/DDBJ whole genome shotgun (WGS) entry which is preliminary data.</text>
</comment>
<protein>
    <submittedName>
        <fullName evidence="1">Uncharacterized protein</fullName>
    </submittedName>
</protein>
<keyword evidence="2" id="KW-1185">Reference proteome</keyword>
<dbReference type="EMBL" id="RSCD01000006">
    <property type="protein sequence ID" value="RSH92097.1"/>
    <property type="molecule type" value="Genomic_DNA"/>
</dbReference>
<evidence type="ECO:0000313" key="1">
    <source>
        <dbReference type="EMBL" id="RSH92097.1"/>
    </source>
</evidence>
<dbReference type="AlphaFoldDB" id="A0A427YM09"/>
<dbReference type="Proteomes" id="UP000279259">
    <property type="component" value="Unassembled WGS sequence"/>
</dbReference>
<gene>
    <name evidence="1" type="ORF">EHS25_008509</name>
</gene>
<proteinExistence type="predicted"/>
<name>A0A427YM09_9TREE</name>
<sequence length="249" mass="28488">MGQMTPKSKRELAEGRKVEALKHTEVLRILNHHHEKPLEDWTYRAVPLPKVKTIFFLEAGQTCDRIKCPCFTLARPREIIRVTTSTGIVRDHIWRHLRHNRVSQLTLLVLTTSAGTVMTHGRACNEALDLPLPHVRAKLDRLVILLQHHGKTCGELTSDDFPRLQLVRMIVLGTAARCILVDNGQYGDMMDLCKFRDAGRLRKLYRGTSMATANLQPIQWMTSNDYFESEGADSDLGADEWEQWSEVTY</sequence>
<accession>A0A427YM09</accession>
<dbReference type="OrthoDB" id="10533429at2759"/>
<reference evidence="1 2" key="1">
    <citation type="submission" date="2018-11" db="EMBL/GenBank/DDBJ databases">
        <title>Genome sequence of Saitozyma podzolica DSM 27192.</title>
        <authorList>
            <person name="Aliyu H."/>
            <person name="Gorte O."/>
            <person name="Ochsenreither K."/>
        </authorList>
    </citation>
    <scope>NUCLEOTIDE SEQUENCE [LARGE SCALE GENOMIC DNA]</scope>
    <source>
        <strain evidence="1 2">DSM 27192</strain>
    </source>
</reference>
<organism evidence="1 2">
    <name type="scientific">Saitozyma podzolica</name>
    <dbReference type="NCBI Taxonomy" id="1890683"/>
    <lineage>
        <taxon>Eukaryota</taxon>
        <taxon>Fungi</taxon>
        <taxon>Dikarya</taxon>
        <taxon>Basidiomycota</taxon>
        <taxon>Agaricomycotina</taxon>
        <taxon>Tremellomycetes</taxon>
        <taxon>Tremellales</taxon>
        <taxon>Trimorphomycetaceae</taxon>
        <taxon>Saitozyma</taxon>
    </lineage>
</organism>